<keyword evidence="2" id="KW-1133">Transmembrane helix</keyword>
<comment type="caution">
    <text evidence="3">The sequence shown here is derived from an EMBL/GenBank/DDBJ whole genome shotgun (WGS) entry which is preliminary data.</text>
</comment>
<keyword evidence="2" id="KW-0812">Transmembrane</keyword>
<dbReference type="Proteomes" id="UP001270362">
    <property type="component" value="Unassembled WGS sequence"/>
</dbReference>
<evidence type="ECO:0000256" key="2">
    <source>
        <dbReference type="SAM" id="Phobius"/>
    </source>
</evidence>
<organism evidence="3 4">
    <name type="scientific">Podospora appendiculata</name>
    <dbReference type="NCBI Taxonomy" id="314037"/>
    <lineage>
        <taxon>Eukaryota</taxon>
        <taxon>Fungi</taxon>
        <taxon>Dikarya</taxon>
        <taxon>Ascomycota</taxon>
        <taxon>Pezizomycotina</taxon>
        <taxon>Sordariomycetes</taxon>
        <taxon>Sordariomycetidae</taxon>
        <taxon>Sordariales</taxon>
        <taxon>Podosporaceae</taxon>
        <taxon>Podospora</taxon>
    </lineage>
</organism>
<keyword evidence="2" id="KW-0472">Membrane</keyword>
<dbReference type="AlphaFoldDB" id="A0AAE1CDZ4"/>
<name>A0AAE1CDZ4_9PEZI</name>
<reference evidence="3" key="2">
    <citation type="submission" date="2023-06" db="EMBL/GenBank/DDBJ databases">
        <authorList>
            <consortium name="Lawrence Berkeley National Laboratory"/>
            <person name="Haridas S."/>
            <person name="Hensen N."/>
            <person name="Bonometti L."/>
            <person name="Westerberg I."/>
            <person name="Brannstrom I.O."/>
            <person name="Guillou S."/>
            <person name="Cros-Aarteil S."/>
            <person name="Calhoun S."/>
            <person name="Kuo A."/>
            <person name="Mondo S."/>
            <person name="Pangilinan J."/>
            <person name="Riley R."/>
            <person name="Labutti K."/>
            <person name="Andreopoulos B."/>
            <person name="Lipzen A."/>
            <person name="Chen C."/>
            <person name="Yanf M."/>
            <person name="Daum C."/>
            <person name="Ng V."/>
            <person name="Clum A."/>
            <person name="Steindorff A."/>
            <person name="Ohm R."/>
            <person name="Martin F."/>
            <person name="Silar P."/>
            <person name="Natvig D."/>
            <person name="Lalanne C."/>
            <person name="Gautier V."/>
            <person name="Ament-Velasquez S.L."/>
            <person name="Kruys A."/>
            <person name="Hutchinson M.I."/>
            <person name="Powell A.J."/>
            <person name="Barry K."/>
            <person name="Miller A.N."/>
            <person name="Grigoriev I.V."/>
            <person name="Debuchy R."/>
            <person name="Gladieux P."/>
            <person name="Thoren M.H."/>
            <person name="Johannesson H."/>
        </authorList>
    </citation>
    <scope>NUCLEOTIDE SEQUENCE</scope>
    <source>
        <strain evidence="3">CBS 314.62</strain>
    </source>
</reference>
<sequence>MGAAEELLRPWQSPGDIPSLLLLIGGDVVQRAIAQLTGVYVQVGPKLPKVYVTPVAFSFGWVAYAFMTLASVIGGKQLMPPSAEINSTVIECATGFQRANQSWLLGRILRDPAGTLLALVSGSLPQWGLKKWPGRRLNPPRPEAAAADTPVQEKGMAAPNVPDLESGATSLSHRPISPTNLNAQAVGGPGCSSPQGPEVRDDRETSGKPSWKRNKTKPVCLTRGNGYCYAVVIIGSGRAWDLETMAAATSESLPATPWVLGALAIAWMTLLVSVSGIKLGTWYLILVGGLSMVQNVYASSVPRSPETNGLKLTPFSDRPTIIGSSASESDFWDGNGDGEVSDDEVGVRGAIRELEKTLPGAGFSLMPVFFPAIIRFERELYRDSKEARFWKWMGKHPKKEDRSQSRQTLSVVRK</sequence>
<proteinExistence type="predicted"/>
<feature type="region of interest" description="Disordered" evidence="1">
    <location>
        <begin position="133"/>
        <end position="213"/>
    </location>
</feature>
<keyword evidence="4" id="KW-1185">Reference proteome</keyword>
<gene>
    <name evidence="3" type="ORF">B0T22DRAFT_536974</name>
</gene>
<feature type="compositionally biased region" description="Polar residues" evidence="1">
    <location>
        <begin position="167"/>
        <end position="183"/>
    </location>
</feature>
<protein>
    <submittedName>
        <fullName evidence="3">Uncharacterized protein</fullName>
    </submittedName>
</protein>
<evidence type="ECO:0000256" key="1">
    <source>
        <dbReference type="SAM" id="MobiDB-lite"/>
    </source>
</evidence>
<evidence type="ECO:0000313" key="4">
    <source>
        <dbReference type="Proteomes" id="UP001270362"/>
    </source>
</evidence>
<feature type="transmembrane region" description="Helical" evidence="2">
    <location>
        <begin position="255"/>
        <end position="274"/>
    </location>
</feature>
<feature type="transmembrane region" description="Helical" evidence="2">
    <location>
        <begin position="51"/>
        <end position="73"/>
    </location>
</feature>
<dbReference type="EMBL" id="JAULSO010000002">
    <property type="protein sequence ID" value="KAK3690243.1"/>
    <property type="molecule type" value="Genomic_DNA"/>
</dbReference>
<reference evidence="3" key="1">
    <citation type="journal article" date="2023" name="Mol. Phylogenet. Evol.">
        <title>Genome-scale phylogeny and comparative genomics of the fungal order Sordariales.</title>
        <authorList>
            <person name="Hensen N."/>
            <person name="Bonometti L."/>
            <person name="Westerberg I."/>
            <person name="Brannstrom I.O."/>
            <person name="Guillou S."/>
            <person name="Cros-Aarteil S."/>
            <person name="Calhoun S."/>
            <person name="Haridas S."/>
            <person name="Kuo A."/>
            <person name="Mondo S."/>
            <person name="Pangilinan J."/>
            <person name="Riley R."/>
            <person name="LaButti K."/>
            <person name="Andreopoulos B."/>
            <person name="Lipzen A."/>
            <person name="Chen C."/>
            <person name="Yan M."/>
            <person name="Daum C."/>
            <person name="Ng V."/>
            <person name="Clum A."/>
            <person name="Steindorff A."/>
            <person name="Ohm R.A."/>
            <person name="Martin F."/>
            <person name="Silar P."/>
            <person name="Natvig D.O."/>
            <person name="Lalanne C."/>
            <person name="Gautier V."/>
            <person name="Ament-Velasquez S.L."/>
            <person name="Kruys A."/>
            <person name="Hutchinson M.I."/>
            <person name="Powell A.J."/>
            <person name="Barry K."/>
            <person name="Miller A.N."/>
            <person name="Grigoriev I.V."/>
            <person name="Debuchy R."/>
            <person name="Gladieux P."/>
            <person name="Hiltunen Thoren M."/>
            <person name="Johannesson H."/>
        </authorList>
    </citation>
    <scope>NUCLEOTIDE SEQUENCE</scope>
    <source>
        <strain evidence="3">CBS 314.62</strain>
    </source>
</reference>
<accession>A0AAE1CDZ4</accession>
<evidence type="ECO:0000313" key="3">
    <source>
        <dbReference type="EMBL" id="KAK3690243.1"/>
    </source>
</evidence>